<name>A0A915K7X1_ROMCU</name>
<dbReference type="AlphaFoldDB" id="A0A915K7X1"/>
<evidence type="ECO:0000313" key="1">
    <source>
        <dbReference type="Proteomes" id="UP000887565"/>
    </source>
</evidence>
<sequence length="86" mass="10076">MSILNHERTHISQIFENLNAEFITGLTKARISIKRVNSTPHIVTRPSLYVTIWRLCSVLCSCNTLRDLLNLFVSRWINDFDDRQKT</sequence>
<proteinExistence type="predicted"/>
<organism evidence="1 2">
    <name type="scientific">Romanomermis culicivorax</name>
    <name type="common">Nematode worm</name>
    <dbReference type="NCBI Taxonomy" id="13658"/>
    <lineage>
        <taxon>Eukaryota</taxon>
        <taxon>Metazoa</taxon>
        <taxon>Ecdysozoa</taxon>
        <taxon>Nematoda</taxon>
        <taxon>Enoplea</taxon>
        <taxon>Dorylaimia</taxon>
        <taxon>Mermithida</taxon>
        <taxon>Mermithoidea</taxon>
        <taxon>Mermithidae</taxon>
        <taxon>Romanomermis</taxon>
    </lineage>
</organism>
<dbReference type="Proteomes" id="UP000887565">
    <property type="component" value="Unplaced"/>
</dbReference>
<keyword evidence="1" id="KW-1185">Reference proteome</keyword>
<evidence type="ECO:0000313" key="2">
    <source>
        <dbReference type="WBParaSite" id="nRc.2.0.1.t34289-RA"/>
    </source>
</evidence>
<accession>A0A915K7X1</accession>
<reference evidence="2" key="1">
    <citation type="submission" date="2022-11" db="UniProtKB">
        <authorList>
            <consortium name="WormBaseParasite"/>
        </authorList>
    </citation>
    <scope>IDENTIFICATION</scope>
</reference>
<protein>
    <submittedName>
        <fullName evidence="2">Uncharacterized protein</fullName>
    </submittedName>
</protein>
<dbReference type="WBParaSite" id="nRc.2.0.1.t34289-RA">
    <property type="protein sequence ID" value="nRc.2.0.1.t34289-RA"/>
    <property type="gene ID" value="nRc.2.0.1.g34289"/>
</dbReference>